<keyword evidence="3" id="KW-1185">Reference proteome</keyword>
<proteinExistence type="predicted"/>
<keyword evidence="1" id="KW-1133">Transmembrane helix</keyword>
<keyword evidence="1" id="KW-0812">Transmembrane</keyword>
<dbReference type="Proteomes" id="UP001501243">
    <property type="component" value="Unassembled WGS sequence"/>
</dbReference>
<accession>A0ABP8QQ19</accession>
<evidence type="ECO:0000313" key="3">
    <source>
        <dbReference type="Proteomes" id="UP001501243"/>
    </source>
</evidence>
<keyword evidence="1" id="KW-0472">Membrane</keyword>
<comment type="caution">
    <text evidence="2">The sequence shown here is derived from an EMBL/GenBank/DDBJ whole genome shotgun (WGS) entry which is preliminary data.</text>
</comment>
<dbReference type="RefSeq" id="WP_208132674.1">
    <property type="nucleotide sequence ID" value="NZ_BAABGQ010000011.1"/>
</dbReference>
<protein>
    <submittedName>
        <fullName evidence="2">Uncharacterized protein</fullName>
    </submittedName>
</protein>
<evidence type="ECO:0000256" key="1">
    <source>
        <dbReference type="SAM" id="Phobius"/>
    </source>
</evidence>
<name>A0ABP8QQ19_9BACT</name>
<reference evidence="3" key="1">
    <citation type="journal article" date="2019" name="Int. J. Syst. Evol. Microbiol.">
        <title>The Global Catalogue of Microorganisms (GCM) 10K type strain sequencing project: providing services to taxonomists for standard genome sequencing and annotation.</title>
        <authorList>
            <consortium name="The Broad Institute Genomics Platform"/>
            <consortium name="The Broad Institute Genome Sequencing Center for Infectious Disease"/>
            <person name="Wu L."/>
            <person name="Ma J."/>
        </authorList>
    </citation>
    <scope>NUCLEOTIDE SEQUENCE [LARGE SCALE GENOMIC DNA]</scope>
    <source>
        <strain evidence="3">JCM 17841</strain>
    </source>
</reference>
<sequence>MDHLLKTFALHCGLSLSHYWHLRLVLSVSLGPLLGVLYLVLFGRRGRRPTYSLWVRPDGKLIARPENGSRA</sequence>
<dbReference type="EMBL" id="BAABGQ010000011">
    <property type="protein sequence ID" value="GAA4507402.1"/>
    <property type="molecule type" value="Genomic_DNA"/>
</dbReference>
<evidence type="ECO:0000313" key="2">
    <source>
        <dbReference type="EMBL" id="GAA4507402.1"/>
    </source>
</evidence>
<feature type="transmembrane region" description="Helical" evidence="1">
    <location>
        <begin position="20"/>
        <end position="41"/>
    </location>
</feature>
<gene>
    <name evidence="2" type="ORF">GCM10023172_37970</name>
</gene>
<organism evidence="2 3">
    <name type="scientific">Hymenobacter ginsengisoli</name>
    <dbReference type="NCBI Taxonomy" id="1051626"/>
    <lineage>
        <taxon>Bacteria</taxon>
        <taxon>Pseudomonadati</taxon>
        <taxon>Bacteroidota</taxon>
        <taxon>Cytophagia</taxon>
        <taxon>Cytophagales</taxon>
        <taxon>Hymenobacteraceae</taxon>
        <taxon>Hymenobacter</taxon>
    </lineage>
</organism>